<organism evidence="4 5">
    <name type="scientific">Xylaria hypoxylon</name>
    <dbReference type="NCBI Taxonomy" id="37992"/>
    <lineage>
        <taxon>Eukaryota</taxon>
        <taxon>Fungi</taxon>
        <taxon>Dikarya</taxon>
        <taxon>Ascomycota</taxon>
        <taxon>Pezizomycotina</taxon>
        <taxon>Sordariomycetes</taxon>
        <taxon>Xylariomycetidae</taxon>
        <taxon>Xylariales</taxon>
        <taxon>Xylariaceae</taxon>
        <taxon>Xylaria</taxon>
    </lineage>
</organism>
<dbReference type="Gene3D" id="3.40.50.720">
    <property type="entry name" value="NAD(P)-binding Rossmann-like Domain"/>
    <property type="match status" value="1"/>
</dbReference>
<evidence type="ECO:0000256" key="1">
    <source>
        <dbReference type="ARBA" id="ARBA00023002"/>
    </source>
</evidence>
<dbReference type="InterPro" id="IPR001509">
    <property type="entry name" value="Epimerase_deHydtase"/>
</dbReference>
<dbReference type="Proteomes" id="UP000297716">
    <property type="component" value="Unassembled WGS sequence"/>
</dbReference>
<dbReference type="SUPFAM" id="SSF51735">
    <property type="entry name" value="NAD(P)-binding Rossmann-fold domains"/>
    <property type="match status" value="1"/>
</dbReference>
<sequence>MAKLTLSNPTIPLDSVILVTGANGLIASWAVDKFLEAGYRVRGTVRSISRCSWMEPFFADRYGPGRLELIEVSDFGAPGAWEKPVRGVAGIAGVAGQAGIDLVDIDAALDLEFPFVSGLLKAAKNEPSVKSVVFTSSSWAAWTPDPSKKTILHEWSYNDDAVRIMRNNTSGGGEGILGYMAFKALLEQRIWDWIRAEKPSYTFNTILPETVFGETLSPQNQGIQSTCGMVKWLRDGVNLDIIASVRAQRSIDTQDLGLLYVAALTTPGVNGERLFAFGSKYSFSKIAQILQELEPEKRIPAMKDDGWDQTEVPNKRAESLVRALNGHGWATLENSITDCLNSIKKLES</sequence>
<dbReference type="GO" id="GO:0016616">
    <property type="term" value="F:oxidoreductase activity, acting on the CH-OH group of donors, NAD or NADP as acceptor"/>
    <property type="evidence" value="ECO:0007669"/>
    <property type="project" value="TreeGrafter"/>
</dbReference>
<keyword evidence="5" id="KW-1185">Reference proteome</keyword>
<gene>
    <name evidence="4" type="ORF">E0Z10_g4116</name>
</gene>
<feature type="domain" description="NAD-dependent epimerase/dehydratase" evidence="3">
    <location>
        <begin position="17"/>
        <end position="144"/>
    </location>
</feature>
<evidence type="ECO:0000313" key="5">
    <source>
        <dbReference type="Proteomes" id="UP000297716"/>
    </source>
</evidence>
<dbReference type="EMBL" id="SKBN01000062">
    <property type="protein sequence ID" value="TGJ84674.1"/>
    <property type="molecule type" value="Genomic_DNA"/>
</dbReference>
<dbReference type="InterPro" id="IPR050425">
    <property type="entry name" value="NAD(P)_dehydrat-like"/>
</dbReference>
<dbReference type="PANTHER" id="PTHR10366:SF562">
    <property type="entry name" value="ALDEHYDE REDUCTASE II (AFU_ORTHOLOGUE AFUA_1G11360)"/>
    <property type="match status" value="1"/>
</dbReference>
<evidence type="ECO:0000256" key="2">
    <source>
        <dbReference type="ARBA" id="ARBA00023445"/>
    </source>
</evidence>
<evidence type="ECO:0000313" key="4">
    <source>
        <dbReference type="EMBL" id="TGJ84674.1"/>
    </source>
</evidence>
<comment type="similarity">
    <text evidence="2">Belongs to the NAD(P)-dependent epimerase/dehydratase family. Dihydroflavonol-4-reductase subfamily.</text>
</comment>
<protein>
    <recommendedName>
        <fullName evidence="3">NAD-dependent epimerase/dehydratase domain-containing protein</fullName>
    </recommendedName>
</protein>
<evidence type="ECO:0000259" key="3">
    <source>
        <dbReference type="Pfam" id="PF01370"/>
    </source>
</evidence>
<comment type="caution">
    <text evidence="4">The sequence shown here is derived from an EMBL/GenBank/DDBJ whole genome shotgun (WGS) entry which is preliminary data.</text>
</comment>
<dbReference type="PANTHER" id="PTHR10366">
    <property type="entry name" value="NAD DEPENDENT EPIMERASE/DEHYDRATASE"/>
    <property type="match status" value="1"/>
</dbReference>
<dbReference type="STRING" id="37992.A0A4Z0YLC0"/>
<proteinExistence type="inferred from homology"/>
<name>A0A4Z0YLC0_9PEZI</name>
<keyword evidence="1" id="KW-0560">Oxidoreductase</keyword>
<dbReference type="Pfam" id="PF01370">
    <property type="entry name" value="Epimerase"/>
    <property type="match status" value="1"/>
</dbReference>
<reference evidence="4 5" key="1">
    <citation type="submission" date="2019-03" db="EMBL/GenBank/DDBJ databases">
        <title>Draft genome sequence of Xylaria hypoxylon DSM 108379, a ubiquitous saprotrophic-parasitic fungi on hardwood.</title>
        <authorList>
            <person name="Buettner E."/>
            <person name="Leonhardt S."/>
            <person name="Gebauer A.M."/>
            <person name="Liers C."/>
            <person name="Hofrichter M."/>
            <person name="Kellner H."/>
        </authorList>
    </citation>
    <scope>NUCLEOTIDE SEQUENCE [LARGE SCALE GENOMIC DNA]</scope>
    <source>
        <strain evidence="4 5">DSM 108379</strain>
    </source>
</reference>
<accession>A0A4Z0YLC0</accession>
<dbReference type="OrthoDB" id="2735536at2759"/>
<dbReference type="AlphaFoldDB" id="A0A4Z0YLC0"/>
<dbReference type="InterPro" id="IPR036291">
    <property type="entry name" value="NAD(P)-bd_dom_sf"/>
</dbReference>